<dbReference type="Proteomes" id="UP000620224">
    <property type="component" value="Unassembled WGS sequence"/>
</dbReference>
<evidence type="ECO:0000256" key="9">
    <source>
        <dbReference type="SAM" id="SignalP"/>
    </source>
</evidence>
<feature type="domain" description="Chitin-binding type-3" evidence="10">
    <location>
        <begin position="414"/>
        <end position="460"/>
    </location>
</feature>
<dbReference type="Gene3D" id="2.40.10.10">
    <property type="entry name" value="Trypsin-like serine proteases"/>
    <property type="match status" value="2"/>
</dbReference>
<evidence type="ECO:0000313" key="12">
    <source>
        <dbReference type="Proteomes" id="UP000620224"/>
    </source>
</evidence>
<evidence type="ECO:0000256" key="1">
    <source>
        <dbReference type="ARBA" id="ARBA00007664"/>
    </source>
</evidence>
<keyword evidence="6" id="KW-0865">Zymogen</keyword>
<keyword evidence="7" id="KW-1015">Disulfide bond</keyword>
<dbReference type="InterPro" id="IPR037295">
    <property type="entry name" value="Alpha-lytic_protease_prodomain"/>
</dbReference>
<dbReference type="InterPro" id="IPR036573">
    <property type="entry name" value="CBM_sf_5/12"/>
</dbReference>
<dbReference type="SUPFAM" id="SSF51055">
    <property type="entry name" value="Carbohydrate binding domain"/>
    <property type="match status" value="1"/>
</dbReference>
<evidence type="ECO:0000256" key="8">
    <source>
        <dbReference type="SAM" id="MobiDB-lite"/>
    </source>
</evidence>
<dbReference type="CDD" id="cd12214">
    <property type="entry name" value="ChiA1_BD"/>
    <property type="match status" value="1"/>
</dbReference>
<dbReference type="InterPro" id="IPR004236">
    <property type="entry name" value="Pept_S1_alpha_lytic"/>
</dbReference>
<dbReference type="InterPro" id="IPR035070">
    <property type="entry name" value="Streptogrisin_prodomain"/>
</dbReference>
<feature type="region of interest" description="Disordered" evidence="8">
    <location>
        <begin position="26"/>
        <end position="48"/>
    </location>
</feature>
<reference evidence="11" key="2">
    <citation type="submission" date="2020-09" db="EMBL/GenBank/DDBJ databases">
        <authorList>
            <person name="Sun Q."/>
            <person name="Ohkuma M."/>
        </authorList>
    </citation>
    <scope>NUCLEOTIDE SEQUENCE</scope>
    <source>
        <strain evidence="11">JCM 4490</strain>
    </source>
</reference>
<feature type="chain" id="PRO_5037019938" evidence="9">
    <location>
        <begin position="31"/>
        <end position="460"/>
    </location>
</feature>
<dbReference type="GO" id="GO:0005975">
    <property type="term" value="P:carbohydrate metabolic process"/>
    <property type="evidence" value="ECO:0007669"/>
    <property type="project" value="InterPro"/>
</dbReference>
<dbReference type="InterPro" id="IPR009003">
    <property type="entry name" value="Peptidase_S1_PA"/>
</dbReference>
<dbReference type="Pfam" id="PF02839">
    <property type="entry name" value="CBM_5_12"/>
    <property type="match status" value="1"/>
</dbReference>
<dbReference type="CDD" id="cd21112">
    <property type="entry name" value="alphaLP-like"/>
    <property type="match status" value="1"/>
</dbReference>
<dbReference type="InterPro" id="IPR001316">
    <property type="entry name" value="Pept_S1A_streptogrisin"/>
</dbReference>
<dbReference type="GO" id="GO:0030246">
    <property type="term" value="F:carbohydrate binding"/>
    <property type="evidence" value="ECO:0007669"/>
    <property type="project" value="InterPro"/>
</dbReference>
<comment type="similarity">
    <text evidence="1">Belongs to the peptidase S1 family.</text>
</comment>
<evidence type="ECO:0000259" key="10">
    <source>
        <dbReference type="SMART" id="SM00495"/>
    </source>
</evidence>
<dbReference type="Pfam" id="PF02983">
    <property type="entry name" value="Pro_Al_protease"/>
    <property type="match status" value="1"/>
</dbReference>
<evidence type="ECO:0000313" key="11">
    <source>
        <dbReference type="EMBL" id="GGW76456.1"/>
    </source>
</evidence>
<dbReference type="Gene3D" id="3.30.300.50">
    <property type="match status" value="2"/>
</dbReference>
<dbReference type="SUPFAM" id="SSF50494">
    <property type="entry name" value="Trypsin-like serine proteases"/>
    <property type="match status" value="1"/>
</dbReference>
<organism evidence="11 12">
    <name type="scientific">Streptomyces lucensis JCM 4490</name>
    <dbReference type="NCBI Taxonomy" id="1306176"/>
    <lineage>
        <taxon>Bacteria</taxon>
        <taxon>Bacillati</taxon>
        <taxon>Actinomycetota</taxon>
        <taxon>Actinomycetes</taxon>
        <taxon>Kitasatosporales</taxon>
        <taxon>Streptomycetaceae</taxon>
        <taxon>Streptomyces</taxon>
    </lineage>
</organism>
<evidence type="ECO:0000256" key="7">
    <source>
        <dbReference type="ARBA" id="ARBA00023157"/>
    </source>
</evidence>
<dbReference type="PRINTS" id="PR00861">
    <property type="entry name" value="ALYTICPTASE"/>
</dbReference>
<feature type="region of interest" description="Disordered" evidence="8">
    <location>
        <begin position="395"/>
        <end position="421"/>
    </location>
</feature>
<accession>A0A918MVZ7</accession>
<dbReference type="EMBL" id="BMUE01000019">
    <property type="protein sequence ID" value="GGW76456.1"/>
    <property type="molecule type" value="Genomic_DNA"/>
</dbReference>
<keyword evidence="5" id="KW-0720">Serine protease</keyword>
<evidence type="ECO:0000256" key="6">
    <source>
        <dbReference type="ARBA" id="ARBA00023145"/>
    </source>
</evidence>
<dbReference type="Gene3D" id="2.10.10.20">
    <property type="entry name" value="Carbohydrate-binding module superfamily 5/12"/>
    <property type="match status" value="1"/>
</dbReference>
<dbReference type="GO" id="GO:0004252">
    <property type="term" value="F:serine-type endopeptidase activity"/>
    <property type="evidence" value="ECO:0007669"/>
    <property type="project" value="InterPro"/>
</dbReference>
<proteinExistence type="inferred from homology"/>
<name>A0A918MVZ7_9ACTN</name>
<dbReference type="InterPro" id="IPR003610">
    <property type="entry name" value="CBM5/12"/>
</dbReference>
<dbReference type="GO" id="GO:0005576">
    <property type="term" value="C:extracellular region"/>
    <property type="evidence" value="ECO:0007669"/>
    <property type="project" value="InterPro"/>
</dbReference>
<keyword evidence="4" id="KW-0378">Hydrolase</keyword>
<keyword evidence="12" id="KW-1185">Reference proteome</keyword>
<dbReference type="InterPro" id="IPR043504">
    <property type="entry name" value="Peptidase_S1_PA_chymotrypsin"/>
</dbReference>
<sequence>MLHRPARAAGAAVAAAGVLFAAGLSGSASADTRPPGPSTAPAAPTAAQTLRTADAPAGLLRAMRRDLGLNERQARQRLANEAEAGATAGRLRAALGPRFAGAWVRGAESGTLTVATTDARDTAAIRARGARAVVVRHSLASLDAAKARLDRAAAHRAATDTPVWYVDVRTNTLVVQAIRPAAVPPLLAAAGVDGALVRTVKSAERPRPLYDLRGGDAYYIDNSSRCSIGFPVTRGTQQGFASAGHCGRAGSTTTGSNRVAQGTFQASVFPGNDMSWVATNANWTATPNVNGASAQVAGSTQATVGASVCRSGSTTGWHCGTVQQLNTSVAYQEGTVSGVTRTSVCAEPGDSGGSFISGSQAQGVTSGGSGDCTGGGTTFFQPINPILQAYGLTLKTATSGPGDPGDPGDPGNPGGTWSAGTVYQAGDTVTYGGAGYRCLQGHQAQPGWEPPNVPALWQRL</sequence>
<dbReference type="SMART" id="SM00495">
    <property type="entry name" value="ChtBD3"/>
    <property type="match status" value="1"/>
</dbReference>
<dbReference type="AlphaFoldDB" id="A0A918MVZ7"/>
<protein>
    <submittedName>
        <fullName evidence="11">Serine protease</fullName>
    </submittedName>
</protein>
<evidence type="ECO:0000256" key="3">
    <source>
        <dbReference type="ARBA" id="ARBA00022729"/>
    </source>
</evidence>
<comment type="caution">
    <text evidence="11">The sequence shown here is derived from an EMBL/GenBank/DDBJ whole genome shotgun (WGS) entry which is preliminary data.</text>
</comment>
<evidence type="ECO:0000256" key="5">
    <source>
        <dbReference type="ARBA" id="ARBA00022825"/>
    </source>
</evidence>
<gene>
    <name evidence="11" type="ORF">GCM10010503_62830</name>
</gene>
<keyword evidence="2 11" id="KW-0645">Protease</keyword>
<dbReference type="SUPFAM" id="SSF54806">
    <property type="entry name" value="Alpha-lytic protease prodomain"/>
    <property type="match status" value="1"/>
</dbReference>
<keyword evidence="3 9" id="KW-0732">Signal</keyword>
<reference evidence="11" key="1">
    <citation type="journal article" date="2014" name="Int. J. Syst. Evol. Microbiol.">
        <title>Complete genome sequence of Corynebacterium casei LMG S-19264T (=DSM 44701T), isolated from a smear-ripened cheese.</title>
        <authorList>
            <consortium name="US DOE Joint Genome Institute (JGI-PGF)"/>
            <person name="Walter F."/>
            <person name="Albersmeier A."/>
            <person name="Kalinowski J."/>
            <person name="Ruckert C."/>
        </authorList>
    </citation>
    <scope>NUCLEOTIDE SEQUENCE</scope>
    <source>
        <strain evidence="11">JCM 4490</strain>
    </source>
</reference>
<evidence type="ECO:0000256" key="2">
    <source>
        <dbReference type="ARBA" id="ARBA00022670"/>
    </source>
</evidence>
<dbReference type="GO" id="GO:0006508">
    <property type="term" value="P:proteolysis"/>
    <property type="evidence" value="ECO:0007669"/>
    <property type="project" value="UniProtKB-KW"/>
</dbReference>
<evidence type="ECO:0000256" key="4">
    <source>
        <dbReference type="ARBA" id="ARBA00022801"/>
    </source>
</evidence>
<feature type="signal peptide" evidence="9">
    <location>
        <begin position="1"/>
        <end position="30"/>
    </location>
</feature>
<dbReference type="RefSeq" id="WP_190018765.1">
    <property type="nucleotide sequence ID" value="NZ_BMUE01000019.1"/>
</dbReference>
<dbReference type="GO" id="GO:0004553">
    <property type="term" value="F:hydrolase activity, hydrolyzing O-glycosyl compounds"/>
    <property type="evidence" value="ECO:0007669"/>
    <property type="project" value="InterPro"/>
</dbReference>